<comment type="caution">
    <text evidence="2">The sequence shown here is derived from an EMBL/GenBank/DDBJ whole genome shotgun (WGS) entry which is preliminary data.</text>
</comment>
<organism evidence="2 3">
    <name type="scientific">Kitasatospora terrestris</name>
    <dbReference type="NCBI Taxonomy" id="258051"/>
    <lineage>
        <taxon>Bacteria</taxon>
        <taxon>Bacillati</taxon>
        <taxon>Actinomycetota</taxon>
        <taxon>Actinomycetes</taxon>
        <taxon>Kitasatosporales</taxon>
        <taxon>Streptomycetaceae</taxon>
        <taxon>Kitasatospora</taxon>
    </lineage>
</organism>
<evidence type="ECO:0000313" key="2">
    <source>
        <dbReference type="EMBL" id="GAA4861956.1"/>
    </source>
</evidence>
<evidence type="ECO:0000256" key="1">
    <source>
        <dbReference type="SAM" id="SignalP"/>
    </source>
</evidence>
<protein>
    <submittedName>
        <fullName evidence="2">Uncharacterized protein</fullName>
    </submittedName>
</protein>
<sequence>MTFSLPNRPLARSAAGVGLALALAAGTTLLTGSAAHAQTVTSGSLAFSGDPGDWISGGQSYSYSTAGQDRLDVTANPEHTAISVSLSGAHGDWWYLDLAAPEGQTLQAGTYTGATRSPFNGPAEPGLSLSGDGRGCNTLTGSFTITDVVYGPNGYVQTLDAAFEQHCEGGSAAARGEVHLSNPAPPAELALGVGVAVDGTASTLNGNATVHGTVTCNKPVAVNVSNRVTQVSHRALIRGSYGTTVNCTPGAPVAWSATVAPEGAVPFQKGDVEVASTATALDPDYQVNVTATKTVAVHLTKG</sequence>
<accession>A0ABP9E058</accession>
<dbReference type="RefSeq" id="WP_345698678.1">
    <property type="nucleotide sequence ID" value="NZ_BAABIS010000001.1"/>
</dbReference>
<name>A0ABP9E058_9ACTN</name>
<keyword evidence="3" id="KW-1185">Reference proteome</keyword>
<keyword evidence="1" id="KW-0732">Signal</keyword>
<feature type="chain" id="PRO_5045785753" evidence="1">
    <location>
        <begin position="38"/>
        <end position="302"/>
    </location>
</feature>
<gene>
    <name evidence="2" type="ORF">GCM10023235_45140</name>
</gene>
<proteinExistence type="predicted"/>
<evidence type="ECO:0000313" key="3">
    <source>
        <dbReference type="Proteomes" id="UP001501752"/>
    </source>
</evidence>
<dbReference type="Proteomes" id="UP001501752">
    <property type="component" value="Unassembled WGS sequence"/>
</dbReference>
<feature type="signal peptide" evidence="1">
    <location>
        <begin position="1"/>
        <end position="37"/>
    </location>
</feature>
<dbReference type="EMBL" id="BAABIS010000001">
    <property type="protein sequence ID" value="GAA4861956.1"/>
    <property type="molecule type" value="Genomic_DNA"/>
</dbReference>
<reference evidence="3" key="1">
    <citation type="journal article" date="2019" name="Int. J. Syst. Evol. Microbiol.">
        <title>The Global Catalogue of Microorganisms (GCM) 10K type strain sequencing project: providing services to taxonomists for standard genome sequencing and annotation.</title>
        <authorList>
            <consortium name="The Broad Institute Genomics Platform"/>
            <consortium name="The Broad Institute Genome Sequencing Center for Infectious Disease"/>
            <person name="Wu L."/>
            <person name="Ma J."/>
        </authorList>
    </citation>
    <scope>NUCLEOTIDE SEQUENCE [LARGE SCALE GENOMIC DNA]</scope>
    <source>
        <strain evidence="3">JCM 13006</strain>
    </source>
</reference>